<dbReference type="Proteomes" id="UP000529446">
    <property type="component" value="Unassembled WGS sequence"/>
</dbReference>
<evidence type="ECO:0000313" key="19">
    <source>
        <dbReference type="Proteomes" id="UP000543005"/>
    </source>
</evidence>
<evidence type="ECO:0000313" key="9">
    <source>
        <dbReference type="EMBL" id="MBC1617122.1"/>
    </source>
</evidence>
<dbReference type="GeneID" id="58716311"/>
<evidence type="ECO:0000313" key="18">
    <source>
        <dbReference type="Proteomes" id="UP000541955"/>
    </source>
</evidence>
<dbReference type="Proteomes" id="UP000585696">
    <property type="component" value="Unassembled WGS sequence"/>
</dbReference>
<comment type="caution">
    <text evidence="4">The sequence shown here is derived from an EMBL/GenBank/DDBJ whole genome shotgun (WGS) entry which is preliminary data.</text>
</comment>
<evidence type="ECO:0000313" key="10">
    <source>
        <dbReference type="EMBL" id="MBC1779137.1"/>
    </source>
</evidence>
<dbReference type="CDD" id="cd01399">
    <property type="entry name" value="GlcN6P_deaminase"/>
    <property type="match status" value="1"/>
</dbReference>
<organism evidence="4 15">
    <name type="scientific">Listeria booriae</name>
    <dbReference type="NCBI Taxonomy" id="1552123"/>
    <lineage>
        <taxon>Bacteria</taxon>
        <taxon>Bacillati</taxon>
        <taxon>Bacillota</taxon>
        <taxon>Bacilli</taxon>
        <taxon>Bacillales</taxon>
        <taxon>Listeriaceae</taxon>
        <taxon>Listeria</taxon>
    </lineage>
</organism>
<evidence type="ECO:0000313" key="17">
    <source>
        <dbReference type="Proteomes" id="UP000533953"/>
    </source>
</evidence>
<dbReference type="GO" id="GO:0005975">
    <property type="term" value="P:carbohydrate metabolic process"/>
    <property type="evidence" value="ECO:0007669"/>
    <property type="project" value="InterPro"/>
</dbReference>
<feature type="domain" description="Glucosamine/galactosamine-6-phosphate isomerase" evidence="3">
    <location>
        <begin position="9"/>
        <end position="225"/>
    </location>
</feature>
<dbReference type="EMBL" id="JAARRW010000002">
    <property type="protein sequence ID" value="MBC1561598.1"/>
    <property type="molecule type" value="Genomic_DNA"/>
</dbReference>
<evidence type="ECO:0000259" key="3">
    <source>
        <dbReference type="Pfam" id="PF01182"/>
    </source>
</evidence>
<keyword evidence="15" id="KW-1185">Reference proteome</keyword>
<sequence>MKIIRTKTYDEMSQKAYELVKDVIASKENPVINTTTGASYDGMFEKLVEGINNDEVDIEKVFMMNLDEFIAPREQSFTVYNYMHQKFYDQIKKQPKEIALLDGSLASFDEEIARYNKILQANKRDLQILGLGVNAHLGANEPGTPFDARLFLADSDDSTINSTMLYYKVSREEAPEQMLTLGLADMMEAEQILVTASGTRKAEAVKATLEGPITIDCPASILQNHPNVVFIIDEEAGSLLTKY</sequence>
<dbReference type="EMBL" id="JAARWW010000001">
    <property type="protein sequence ID" value="MBC2002525.1"/>
    <property type="molecule type" value="Genomic_DNA"/>
</dbReference>
<evidence type="ECO:0000313" key="13">
    <source>
        <dbReference type="EMBL" id="MBC2283748.1"/>
    </source>
</evidence>
<evidence type="ECO:0000313" key="4">
    <source>
        <dbReference type="EMBL" id="KGL43472.1"/>
    </source>
</evidence>
<dbReference type="AlphaFoldDB" id="A0A099WES7"/>
<evidence type="ECO:0000313" key="8">
    <source>
        <dbReference type="EMBL" id="MBC1565288.1"/>
    </source>
</evidence>
<gene>
    <name evidence="4" type="ORF">EP57_02535</name>
    <name evidence="5" type="ORF">HB836_05520</name>
    <name evidence="7" type="ORF">HB902_05915</name>
    <name evidence="9" type="ORF">HB904_13030</name>
    <name evidence="8" type="ORF">HB907_07710</name>
    <name evidence="10" type="ORF">HCA46_09830</name>
    <name evidence="11" type="ORF">HCA78_02010</name>
    <name evidence="12" type="ORF">HCB06_06770</name>
    <name evidence="13" type="ORF">HCB69_05110</name>
    <name evidence="14" type="ORF">HCC36_02515</name>
    <name evidence="6" type="ORF">HCI99_03120</name>
</gene>
<protein>
    <submittedName>
        <fullName evidence="5">Glucosamine-6-phosphate deaminase</fullName>
    </submittedName>
    <submittedName>
        <fullName evidence="4">Glucosamine-6-phosphate isomerase</fullName>
    </submittedName>
</protein>
<evidence type="ECO:0000313" key="15">
    <source>
        <dbReference type="Proteomes" id="UP000029844"/>
    </source>
</evidence>
<dbReference type="Proteomes" id="UP000547643">
    <property type="component" value="Unassembled WGS sequence"/>
</dbReference>
<dbReference type="SUPFAM" id="SSF100950">
    <property type="entry name" value="NagB/RpiA/CoA transferase-like"/>
    <property type="match status" value="1"/>
</dbReference>
<dbReference type="EMBL" id="JNFA01000005">
    <property type="protein sequence ID" value="KGL43472.1"/>
    <property type="molecule type" value="Genomic_DNA"/>
</dbReference>
<evidence type="ECO:0000313" key="6">
    <source>
        <dbReference type="EMBL" id="MBC1490807.1"/>
    </source>
</evidence>
<dbReference type="InterPro" id="IPR004547">
    <property type="entry name" value="Glucosamine6P_isomerase"/>
</dbReference>
<dbReference type="PANTHER" id="PTHR11280:SF5">
    <property type="entry name" value="GLUCOSAMINE-6-PHOSPHATE ISOMERASE"/>
    <property type="match status" value="1"/>
</dbReference>
<evidence type="ECO:0000313" key="11">
    <source>
        <dbReference type="EMBL" id="MBC2002525.1"/>
    </source>
</evidence>
<dbReference type="EMBL" id="JAARZT010000004">
    <property type="protein sequence ID" value="MBC2292094.1"/>
    <property type="molecule type" value="Genomic_DNA"/>
</dbReference>
<dbReference type="InterPro" id="IPR037171">
    <property type="entry name" value="NagB/RpiA_transferase-like"/>
</dbReference>
<dbReference type="Proteomes" id="UP000541955">
    <property type="component" value="Unassembled WGS sequence"/>
</dbReference>
<dbReference type="Proteomes" id="UP000586951">
    <property type="component" value="Unassembled WGS sequence"/>
</dbReference>
<dbReference type="GO" id="GO:0016853">
    <property type="term" value="F:isomerase activity"/>
    <property type="evidence" value="ECO:0007669"/>
    <property type="project" value="UniProtKB-KW"/>
</dbReference>
<dbReference type="Proteomes" id="UP000574104">
    <property type="component" value="Unassembled WGS sequence"/>
</dbReference>
<dbReference type="EMBL" id="JAARRU010000002">
    <property type="protein sequence ID" value="MBC1565288.1"/>
    <property type="molecule type" value="Genomic_DNA"/>
</dbReference>
<evidence type="ECO:0000313" key="24">
    <source>
        <dbReference type="Proteomes" id="UP000585696"/>
    </source>
</evidence>
<evidence type="ECO:0000313" key="22">
    <source>
        <dbReference type="Proteomes" id="UP000547643"/>
    </source>
</evidence>
<evidence type="ECO:0000256" key="2">
    <source>
        <dbReference type="ARBA" id="ARBA00023277"/>
    </source>
</evidence>
<evidence type="ECO:0000313" key="16">
    <source>
        <dbReference type="Proteomes" id="UP000529446"/>
    </source>
</evidence>
<evidence type="ECO:0000313" key="21">
    <source>
        <dbReference type="Proteomes" id="UP000546806"/>
    </source>
</evidence>
<dbReference type="GO" id="GO:0004342">
    <property type="term" value="F:glucosamine-6-phosphate deaminase activity"/>
    <property type="evidence" value="ECO:0007669"/>
    <property type="project" value="InterPro"/>
</dbReference>
<dbReference type="GO" id="GO:0042802">
    <property type="term" value="F:identical protein binding"/>
    <property type="evidence" value="ECO:0007669"/>
    <property type="project" value="TreeGrafter"/>
</dbReference>
<dbReference type="STRING" id="1552123.EP57_02535"/>
<dbReference type="eggNOG" id="COG0363">
    <property type="taxonomic scope" value="Bacteria"/>
</dbReference>
<dbReference type="Proteomes" id="UP000029844">
    <property type="component" value="Unassembled WGS sequence"/>
</dbReference>
<dbReference type="InterPro" id="IPR006148">
    <property type="entry name" value="Glc/Gal-6P_isomerase"/>
</dbReference>
<dbReference type="Gene3D" id="3.40.50.1360">
    <property type="match status" value="1"/>
</dbReference>
<name>A0A099WES7_9LIST</name>
<dbReference type="GO" id="GO:0005737">
    <property type="term" value="C:cytoplasm"/>
    <property type="evidence" value="ECO:0007669"/>
    <property type="project" value="TreeGrafter"/>
</dbReference>
<keyword evidence="4" id="KW-0413">Isomerase</keyword>
<evidence type="ECO:0000313" key="5">
    <source>
        <dbReference type="EMBL" id="MBC1401050.1"/>
    </source>
</evidence>
<dbReference type="Proteomes" id="UP000546806">
    <property type="component" value="Unassembled WGS sequence"/>
</dbReference>
<evidence type="ECO:0000313" key="12">
    <source>
        <dbReference type="EMBL" id="MBC2116323.1"/>
    </source>
</evidence>
<evidence type="ECO:0000256" key="1">
    <source>
        <dbReference type="ARBA" id="ARBA00022801"/>
    </source>
</evidence>
<dbReference type="EMBL" id="JAARPT010000002">
    <property type="protein sequence ID" value="MBC1401050.1"/>
    <property type="molecule type" value="Genomic_DNA"/>
</dbReference>
<evidence type="ECO:0000313" key="23">
    <source>
        <dbReference type="Proteomes" id="UP000574104"/>
    </source>
</evidence>
<dbReference type="GO" id="GO:0006046">
    <property type="term" value="P:N-acetylglucosamine catabolic process"/>
    <property type="evidence" value="ECO:0007669"/>
    <property type="project" value="TreeGrafter"/>
</dbReference>
<proteinExistence type="predicted"/>
<reference evidence="4 15" key="1">
    <citation type="submission" date="2014-05" db="EMBL/GenBank/DDBJ databases">
        <title>Novel Listeriaceae from food processing environments.</title>
        <authorList>
            <person name="den Bakker H.C."/>
        </authorList>
    </citation>
    <scope>NUCLEOTIDE SEQUENCE [LARGE SCALE GENOMIC DNA]</scope>
    <source>
        <strain evidence="4 15">FSL A5-0281</strain>
    </source>
</reference>
<reference evidence="16 17" key="2">
    <citation type="submission" date="2020-03" db="EMBL/GenBank/DDBJ databases">
        <title>Soil Listeria distribution.</title>
        <authorList>
            <person name="Liao J."/>
            <person name="Wiedmann M."/>
        </authorList>
    </citation>
    <scope>NUCLEOTIDE SEQUENCE [LARGE SCALE GENOMIC DNA]</scope>
    <source>
        <strain evidence="14 19">FSL L7-0051</strain>
        <strain evidence="13 24">FSL L7-0054</strain>
        <strain evidence="12 16">FSL L7-0360</strain>
        <strain evidence="11 21">FSL L7-0435</strain>
        <strain evidence="10 22">FSL L7-1017</strain>
        <strain evidence="9 23">FSL L7-1299</strain>
        <strain evidence="7 18">FSL L7-1387</strain>
        <strain evidence="8 25">FSL L7-1427</strain>
        <strain evidence="6 17">FSL L7-1547</strain>
        <strain evidence="5 20">FSL L7-1658</strain>
    </source>
</reference>
<keyword evidence="1" id="KW-0378">Hydrolase</keyword>
<dbReference type="EMBL" id="JAARXI010000003">
    <property type="protein sequence ID" value="MBC2116323.1"/>
    <property type="molecule type" value="Genomic_DNA"/>
</dbReference>
<dbReference type="Pfam" id="PF01182">
    <property type="entry name" value="Glucosamine_iso"/>
    <property type="match status" value="1"/>
</dbReference>
<dbReference type="GO" id="GO:0006043">
    <property type="term" value="P:glucosamine catabolic process"/>
    <property type="evidence" value="ECO:0007669"/>
    <property type="project" value="TreeGrafter"/>
</dbReference>
<evidence type="ECO:0000313" key="20">
    <source>
        <dbReference type="Proteomes" id="UP000544413"/>
    </source>
</evidence>
<evidence type="ECO:0000313" key="25">
    <source>
        <dbReference type="Proteomes" id="UP000586951"/>
    </source>
</evidence>
<dbReference type="EMBL" id="JAARZS010000010">
    <property type="protein sequence ID" value="MBC2283748.1"/>
    <property type="molecule type" value="Genomic_DNA"/>
</dbReference>
<accession>A0A099WES7</accession>
<dbReference type="EMBL" id="JAARUV010000002">
    <property type="protein sequence ID" value="MBC1779137.1"/>
    <property type="molecule type" value="Genomic_DNA"/>
</dbReference>
<dbReference type="Proteomes" id="UP000544413">
    <property type="component" value="Unassembled WGS sequence"/>
</dbReference>
<dbReference type="Proteomes" id="UP000543005">
    <property type="component" value="Unassembled WGS sequence"/>
</dbReference>
<keyword evidence="2" id="KW-0119">Carbohydrate metabolism</keyword>
<evidence type="ECO:0000313" key="7">
    <source>
        <dbReference type="EMBL" id="MBC1561598.1"/>
    </source>
</evidence>
<evidence type="ECO:0000313" key="14">
    <source>
        <dbReference type="EMBL" id="MBC2292094.1"/>
    </source>
</evidence>
<dbReference type="PANTHER" id="PTHR11280">
    <property type="entry name" value="GLUCOSAMINE-6-PHOSPHATE ISOMERASE"/>
    <property type="match status" value="1"/>
</dbReference>
<dbReference type="RefSeq" id="WP_036083910.1">
    <property type="nucleotide sequence ID" value="NZ_CBCSHQ010000001.1"/>
</dbReference>
<dbReference type="EMBL" id="JAASTX010000003">
    <property type="protein sequence ID" value="MBC1490807.1"/>
    <property type="molecule type" value="Genomic_DNA"/>
</dbReference>
<dbReference type="OrthoDB" id="9791139at2"/>
<dbReference type="Proteomes" id="UP000533953">
    <property type="component" value="Unassembled WGS sequence"/>
</dbReference>
<dbReference type="EMBL" id="JAARSH010000009">
    <property type="protein sequence ID" value="MBC1617122.1"/>
    <property type="molecule type" value="Genomic_DNA"/>
</dbReference>
<dbReference type="GO" id="GO:0019262">
    <property type="term" value="P:N-acetylneuraminate catabolic process"/>
    <property type="evidence" value="ECO:0007669"/>
    <property type="project" value="TreeGrafter"/>
</dbReference>